<dbReference type="AlphaFoldDB" id="A0A1E3P4L4"/>
<keyword evidence="3" id="KW-0498">Mitosis</keyword>
<gene>
    <name evidence="9" type="ORF">WICANDRAFT_53346</name>
</gene>
<keyword evidence="6" id="KW-0131">Cell cycle</keyword>
<evidence type="ECO:0000259" key="8">
    <source>
        <dbReference type="Pfam" id="PF04049"/>
    </source>
</evidence>
<keyword evidence="2" id="KW-0677">Repeat</keyword>
<dbReference type="RefSeq" id="XP_019039029.1">
    <property type="nucleotide sequence ID" value="XM_019182711.1"/>
</dbReference>
<dbReference type="GeneID" id="30199957"/>
<dbReference type="SMART" id="SM00028">
    <property type="entry name" value="TPR"/>
    <property type="match status" value="5"/>
</dbReference>
<dbReference type="GO" id="GO:0061630">
    <property type="term" value="F:ubiquitin protein ligase activity"/>
    <property type="evidence" value="ECO:0007669"/>
    <property type="project" value="EnsemblFungi"/>
</dbReference>
<sequence length="507" mass="59183">MISIDHIPKYKLQVSKSEQDVFALAKTYFDCKEFDRCAHVLKNCKSQDVLFIRLYAMFLSGEKKKEEESEGVLGLHDHSSVNTSVSLILKELESILEQEPNGLKSPFLNWLHGVVLVKHKSMAAAKDAFIRSLAQYPYNWSCWAELLFCLPTFGEGMDVLSSLELQFQDNFAELIMLKFAKVVINQQCFQQTAELKTMLDSLIVKFPKFSFLKTQHALICYHALKYNIAEELFDEILVNDPLRLDEMDIYSNILYVMDKRSKLAFLAQFACAIDKFRPETCCIVANYYSMKFEHEKAIMYYRRALTLNRNSLSAWTLMGHEFVELKNTHAAIESYRRAVDTNYKDFKAWYGLGQAYEILDMHLYSLYYYQKAASLNPLDQRVWEALGNCYEKLDKIRDSITCYQKAINLNEVKNVSHLYKLALLYEKLQDPAKTYDYMFQCYQEEINEGVRNDETAKARLWLAKYETRNQNWEAAHKYAVDLTHGTGQEIEEARAVARETRNRINLQ</sequence>
<dbReference type="Pfam" id="PF13181">
    <property type="entry name" value="TPR_8"/>
    <property type="match status" value="2"/>
</dbReference>
<evidence type="ECO:0000313" key="10">
    <source>
        <dbReference type="Proteomes" id="UP000094112"/>
    </source>
</evidence>
<dbReference type="Pfam" id="PF13432">
    <property type="entry name" value="TPR_16"/>
    <property type="match status" value="1"/>
</dbReference>
<evidence type="ECO:0000256" key="5">
    <source>
        <dbReference type="ARBA" id="ARBA00022803"/>
    </source>
</evidence>
<name>A0A1E3P4L4_WICAA</name>
<accession>A0A1E3P4L4</accession>
<dbReference type="OrthoDB" id="10262026at2759"/>
<keyword evidence="1" id="KW-0132">Cell division</keyword>
<evidence type="ECO:0000256" key="2">
    <source>
        <dbReference type="ARBA" id="ARBA00022737"/>
    </source>
</evidence>
<feature type="repeat" description="TPR" evidence="7">
    <location>
        <begin position="346"/>
        <end position="379"/>
    </location>
</feature>
<keyword evidence="5 7" id="KW-0802">TPR repeat</keyword>
<dbReference type="PANTHER" id="PTHR12558:SF10">
    <property type="entry name" value="CELL DIVISION CYCLE PROTEIN 23 HOMOLOG"/>
    <property type="match status" value="1"/>
</dbReference>
<evidence type="ECO:0000256" key="4">
    <source>
        <dbReference type="ARBA" id="ARBA00022786"/>
    </source>
</evidence>
<dbReference type="SUPFAM" id="SSF48452">
    <property type="entry name" value="TPR-like"/>
    <property type="match status" value="1"/>
</dbReference>
<dbReference type="GO" id="GO:0051301">
    <property type="term" value="P:cell division"/>
    <property type="evidence" value="ECO:0007669"/>
    <property type="project" value="UniProtKB-KW"/>
</dbReference>
<organism evidence="9 10">
    <name type="scientific">Wickerhamomyces anomalus (strain ATCC 58044 / CBS 1984 / NCYC 433 / NRRL Y-366-8)</name>
    <name type="common">Yeast</name>
    <name type="synonym">Hansenula anomala</name>
    <dbReference type="NCBI Taxonomy" id="683960"/>
    <lineage>
        <taxon>Eukaryota</taxon>
        <taxon>Fungi</taxon>
        <taxon>Dikarya</taxon>
        <taxon>Ascomycota</taxon>
        <taxon>Saccharomycotina</taxon>
        <taxon>Saccharomycetes</taxon>
        <taxon>Phaffomycetales</taxon>
        <taxon>Wickerhamomycetaceae</taxon>
        <taxon>Wickerhamomyces</taxon>
    </lineage>
</organism>
<dbReference type="InterPro" id="IPR019734">
    <property type="entry name" value="TPR_rpt"/>
</dbReference>
<dbReference type="InterPro" id="IPR011990">
    <property type="entry name" value="TPR-like_helical_dom_sf"/>
</dbReference>
<dbReference type="GO" id="GO:0016567">
    <property type="term" value="P:protein ubiquitination"/>
    <property type="evidence" value="ECO:0007669"/>
    <property type="project" value="EnsemblFungi"/>
</dbReference>
<dbReference type="Proteomes" id="UP000094112">
    <property type="component" value="Unassembled WGS sequence"/>
</dbReference>
<dbReference type="EMBL" id="KV454210">
    <property type="protein sequence ID" value="ODQ59822.1"/>
    <property type="molecule type" value="Genomic_DNA"/>
</dbReference>
<dbReference type="GO" id="GO:0030332">
    <property type="term" value="F:cyclin binding"/>
    <property type="evidence" value="ECO:0007669"/>
    <property type="project" value="EnsemblFungi"/>
</dbReference>
<reference evidence="9 10" key="1">
    <citation type="journal article" date="2016" name="Proc. Natl. Acad. Sci. U.S.A.">
        <title>Comparative genomics of biotechnologically important yeasts.</title>
        <authorList>
            <person name="Riley R."/>
            <person name="Haridas S."/>
            <person name="Wolfe K.H."/>
            <person name="Lopes M.R."/>
            <person name="Hittinger C.T."/>
            <person name="Goeker M."/>
            <person name="Salamov A.A."/>
            <person name="Wisecaver J.H."/>
            <person name="Long T.M."/>
            <person name="Calvey C.H."/>
            <person name="Aerts A.L."/>
            <person name="Barry K.W."/>
            <person name="Choi C."/>
            <person name="Clum A."/>
            <person name="Coughlan A.Y."/>
            <person name="Deshpande S."/>
            <person name="Douglass A.P."/>
            <person name="Hanson S.J."/>
            <person name="Klenk H.-P."/>
            <person name="LaButti K.M."/>
            <person name="Lapidus A."/>
            <person name="Lindquist E.A."/>
            <person name="Lipzen A.M."/>
            <person name="Meier-Kolthoff J.P."/>
            <person name="Ohm R.A."/>
            <person name="Otillar R.P."/>
            <person name="Pangilinan J.L."/>
            <person name="Peng Y."/>
            <person name="Rokas A."/>
            <person name="Rosa C.A."/>
            <person name="Scheuner C."/>
            <person name="Sibirny A.A."/>
            <person name="Slot J.C."/>
            <person name="Stielow J.B."/>
            <person name="Sun H."/>
            <person name="Kurtzman C.P."/>
            <person name="Blackwell M."/>
            <person name="Grigoriev I.V."/>
            <person name="Jeffries T.W."/>
        </authorList>
    </citation>
    <scope>NUCLEOTIDE SEQUENCE [LARGE SCALE GENOMIC DNA]</scope>
    <source>
        <strain evidence="10">ATCC 58044 / CBS 1984 / NCYC 433 / NRRL Y-366-8</strain>
    </source>
</reference>
<evidence type="ECO:0000256" key="3">
    <source>
        <dbReference type="ARBA" id="ARBA00022776"/>
    </source>
</evidence>
<feature type="domain" description="Cdc23" evidence="8">
    <location>
        <begin position="11"/>
        <end position="217"/>
    </location>
</feature>
<dbReference type="STRING" id="683960.A0A1E3P4L4"/>
<dbReference type="PROSITE" id="PS50005">
    <property type="entry name" value="TPR"/>
    <property type="match status" value="3"/>
</dbReference>
<dbReference type="GO" id="GO:0031145">
    <property type="term" value="P:anaphase-promoting complex-dependent catabolic process"/>
    <property type="evidence" value="ECO:0007669"/>
    <property type="project" value="EnsemblFungi"/>
</dbReference>
<evidence type="ECO:0000256" key="7">
    <source>
        <dbReference type="PROSITE-ProRule" id="PRU00339"/>
    </source>
</evidence>
<keyword evidence="10" id="KW-1185">Reference proteome</keyword>
<dbReference type="Gene3D" id="1.25.40.10">
    <property type="entry name" value="Tetratricopeptide repeat domain"/>
    <property type="match status" value="2"/>
</dbReference>
<protein>
    <recommendedName>
        <fullName evidence="8">Cdc23 domain-containing protein</fullName>
    </recommendedName>
</protein>
<keyword evidence="4" id="KW-0833">Ubl conjugation pathway</keyword>
<dbReference type="PANTHER" id="PTHR12558">
    <property type="entry name" value="CELL DIVISION CYCLE 16,23,27"/>
    <property type="match status" value="1"/>
</dbReference>
<feature type="repeat" description="TPR" evidence="7">
    <location>
        <begin position="380"/>
        <end position="413"/>
    </location>
</feature>
<dbReference type="InterPro" id="IPR007192">
    <property type="entry name" value="APC8"/>
</dbReference>
<evidence type="ECO:0000256" key="1">
    <source>
        <dbReference type="ARBA" id="ARBA00022618"/>
    </source>
</evidence>
<proteinExistence type="predicted"/>
<dbReference type="GO" id="GO:0005680">
    <property type="term" value="C:anaphase-promoting complex"/>
    <property type="evidence" value="ECO:0007669"/>
    <property type="project" value="EnsemblFungi"/>
</dbReference>
<evidence type="ECO:0000256" key="6">
    <source>
        <dbReference type="ARBA" id="ARBA00023306"/>
    </source>
</evidence>
<dbReference type="Pfam" id="PF04049">
    <property type="entry name" value="ANAPC8"/>
    <property type="match status" value="1"/>
</dbReference>
<evidence type="ECO:0000313" key="9">
    <source>
        <dbReference type="EMBL" id="ODQ59822.1"/>
    </source>
</evidence>
<dbReference type="GO" id="GO:0045842">
    <property type="term" value="P:positive regulation of mitotic metaphase/anaphase transition"/>
    <property type="evidence" value="ECO:0007669"/>
    <property type="project" value="TreeGrafter"/>
</dbReference>
<feature type="repeat" description="TPR" evidence="7">
    <location>
        <begin position="312"/>
        <end position="345"/>
    </location>
</feature>